<dbReference type="AlphaFoldDB" id="A0A1N6RQ12"/>
<name>A0A1N6RQ12_9GAMM</name>
<dbReference type="Pfam" id="PF23840">
    <property type="entry name" value="Phage_tail_terminator"/>
    <property type="match status" value="1"/>
</dbReference>
<evidence type="ECO:0008006" key="3">
    <source>
        <dbReference type="Google" id="ProtNLM"/>
    </source>
</evidence>
<evidence type="ECO:0000313" key="2">
    <source>
        <dbReference type="Proteomes" id="UP000186895"/>
    </source>
</evidence>
<proteinExistence type="predicted"/>
<gene>
    <name evidence="1" type="ORF">SAMN05421647_103458</name>
</gene>
<evidence type="ECO:0000313" key="1">
    <source>
        <dbReference type="EMBL" id="SIQ30897.1"/>
    </source>
</evidence>
<accession>A0A1N6RQ12</accession>
<dbReference type="Proteomes" id="UP000186895">
    <property type="component" value="Unassembled WGS sequence"/>
</dbReference>
<keyword evidence="2" id="KW-1185">Reference proteome</keyword>
<dbReference type="STRING" id="49186.SAMN05421647_103458"/>
<sequence length="150" mass="16519">MNEPFDTLPIETRLIEQVDALQCVEGAAEYAAVKSIRDFRHGSAYVVLAKEMNPNDPNSPAGSRQRGRPQAVCTFGVITASRNYRSRSGADALRDARPLIGAVRTALIGWVPEKPLQPITWIQGDVMEYDANTLLWIDVFTTTHYLGGTA</sequence>
<organism evidence="1 2">
    <name type="scientific">Marinobacterium stanieri</name>
    <dbReference type="NCBI Taxonomy" id="49186"/>
    <lineage>
        <taxon>Bacteria</taxon>
        <taxon>Pseudomonadati</taxon>
        <taxon>Pseudomonadota</taxon>
        <taxon>Gammaproteobacteria</taxon>
        <taxon>Oceanospirillales</taxon>
        <taxon>Oceanospirillaceae</taxon>
        <taxon>Marinobacterium</taxon>
    </lineage>
</organism>
<dbReference type="InterPro" id="IPR056912">
    <property type="entry name" value="Phage_JBD30_tail_term-like"/>
</dbReference>
<protein>
    <recommendedName>
        <fullName evidence="3">Gp37 protein</fullName>
    </recommendedName>
</protein>
<reference evidence="1 2" key="1">
    <citation type="submission" date="2017-01" db="EMBL/GenBank/DDBJ databases">
        <authorList>
            <person name="Mah S.A."/>
            <person name="Swanson W.J."/>
            <person name="Moy G.W."/>
            <person name="Vacquier V.D."/>
        </authorList>
    </citation>
    <scope>NUCLEOTIDE SEQUENCE [LARGE SCALE GENOMIC DNA]</scope>
    <source>
        <strain evidence="1 2">DSM 7027</strain>
    </source>
</reference>
<dbReference type="EMBL" id="FTMN01000003">
    <property type="protein sequence ID" value="SIQ30897.1"/>
    <property type="molecule type" value="Genomic_DNA"/>
</dbReference>
<dbReference type="RefSeq" id="WP_076462579.1">
    <property type="nucleotide sequence ID" value="NZ_FTMN01000003.1"/>
</dbReference>